<dbReference type="GO" id="GO:0030170">
    <property type="term" value="F:pyridoxal phosphate binding"/>
    <property type="evidence" value="ECO:0007669"/>
    <property type="project" value="InterPro"/>
</dbReference>
<dbReference type="GO" id="GO:0042853">
    <property type="term" value="P:L-alanine catabolic process"/>
    <property type="evidence" value="ECO:0007669"/>
    <property type="project" value="UniProtKB-UniPathway"/>
</dbReference>
<comment type="caution">
    <text evidence="9">The sequence shown here is derived from an EMBL/GenBank/DDBJ whole genome shotgun (WGS) entry which is preliminary data.</text>
</comment>
<organism evidence="9 10">
    <name type="scientific">Paramicrosporidium saccamoebae</name>
    <dbReference type="NCBI Taxonomy" id="1246581"/>
    <lineage>
        <taxon>Eukaryota</taxon>
        <taxon>Fungi</taxon>
        <taxon>Fungi incertae sedis</taxon>
        <taxon>Cryptomycota</taxon>
        <taxon>Cryptomycota incertae sedis</taxon>
        <taxon>Paramicrosporidium</taxon>
    </lineage>
</organism>
<gene>
    <name evidence="9" type="ORF">PSACC_02512</name>
</gene>
<dbReference type="PANTHER" id="PTHR11751:SF29">
    <property type="entry name" value="ALANINE TRANSAMINASE"/>
    <property type="match status" value="1"/>
</dbReference>
<dbReference type="SUPFAM" id="SSF53383">
    <property type="entry name" value="PLP-dependent transferases"/>
    <property type="match status" value="1"/>
</dbReference>
<sequence length="344" mass="38443">MARAERIVHSIGSVGAYSHSQGILAVRETIAKYIERRDGVPAQPNSIFLTNGASDAVTRVLECIITDKNIGVMIPIPQYPLYSALTSLLNGSSVPYYLDEAGDWSLKMAELERAINEARLKNVDVRAICIINPGNPTGNCFSRDAMRDIVTFCKQNRLILLADEVYQMNVYGERPFVSARQVAFEMDADIEVISFNSISKGLVGECGHRGGYYECYNLDPFVIEQFYKQASICLCSNVPGQILMSLMVDPPRAGEQSYERWRDETAEIWASLKRRAEKLQSALVSMTDVTCNVAAGAMYLFPKISFPERLMEHARLLDKQPDEVYAMELLNATGIVNIFEVLIL</sequence>
<keyword evidence="3" id="KW-0032">Aminotransferase</keyword>
<keyword evidence="5" id="KW-0663">Pyridoxal phosphate</keyword>
<dbReference type="InterPro" id="IPR015424">
    <property type="entry name" value="PyrdxlP-dep_Trfase"/>
</dbReference>
<evidence type="ECO:0000256" key="3">
    <source>
        <dbReference type="ARBA" id="ARBA00022576"/>
    </source>
</evidence>
<dbReference type="InterPro" id="IPR015422">
    <property type="entry name" value="PyrdxlP-dep_Trfase_small"/>
</dbReference>
<keyword evidence="4 9" id="KW-0808">Transferase</keyword>
<name>A0A2H9TIU0_9FUNG</name>
<accession>A0A2H9TIU0</accession>
<dbReference type="PRINTS" id="PR00753">
    <property type="entry name" value="ACCSYNTHASE"/>
</dbReference>
<comment type="cofactor">
    <cofactor evidence="1">
        <name>pyridoxal 5'-phosphate</name>
        <dbReference type="ChEBI" id="CHEBI:597326"/>
    </cofactor>
</comment>
<dbReference type="InterPro" id="IPR045088">
    <property type="entry name" value="ALAT1/2-like"/>
</dbReference>
<comment type="subunit">
    <text evidence="2">Homodimer.</text>
</comment>
<dbReference type="GO" id="GO:0004021">
    <property type="term" value="F:L-alanine:2-oxoglutarate aminotransferase activity"/>
    <property type="evidence" value="ECO:0007669"/>
    <property type="project" value="TreeGrafter"/>
</dbReference>
<feature type="domain" description="Aminotransferase class I/classII large" evidence="8">
    <location>
        <begin position="5"/>
        <end position="306"/>
    </location>
</feature>
<dbReference type="UniPathway" id="UPA00528">
    <property type="reaction ID" value="UER00586"/>
</dbReference>
<evidence type="ECO:0000313" key="10">
    <source>
        <dbReference type="Proteomes" id="UP000240830"/>
    </source>
</evidence>
<proteinExistence type="inferred from homology"/>
<dbReference type="EMBL" id="MTSL01000167">
    <property type="protein sequence ID" value="PJF17667.1"/>
    <property type="molecule type" value="Genomic_DNA"/>
</dbReference>
<dbReference type="FunFam" id="3.40.640.10:FF:000012">
    <property type="entry name" value="alanine aminotransferase 2"/>
    <property type="match status" value="1"/>
</dbReference>
<evidence type="ECO:0000259" key="8">
    <source>
        <dbReference type="Pfam" id="PF00155"/>
    </source>
</evidence>
<dbReference type="Gene3D" id="3.40.640.10">
    <property type="entry name" value="Type I PLP-dependent aspartate aminotransferase-like (Major domain)"/>
    <property type="match status" value="1"/>
</dbReference>
<evidence type="ECO:0000256" key="1">
    <source>
        <dbReference type="ARBA" id="ARBA00001933"/>
    </source>
</evidence>
<dbReference type="InterPro" id="IPR015421">
    <property type="entry name" value="PyrdxlP-dep_Trfase_major"/>
</dbReference>
<dbReference type="STRING" id="1246581.A0A2H9TIU0"/>
<evidence type="ECO:0000256" key="5">
    <source>
        <dbReference type="ARBA" id="ARBA00022898"/>
    </source>
</evidence>
<dbReference type="Pfam" id="PF00155">
    <property type="entry name" value="Aminotran_1_2"/>
    <property type="match status" value="1"/>
</dbReference>
<dbReference type="AlphaFoldDB" id="A0A2H9TIU0"/>
<evidence type="ECO:0000256" key="6">
    <source>
        <dbReference type="ARBA" id="ARBA00025785"/>
    </source>
</evidence>
<dbReference type="PANTHER" id="PTHR11751">
    <property type="entry name" value="ALANINE AMINOTRANSFERASE"/>
    <property type="match status" value="1"/>
</dbReference>
<reference evidence="9 10" key="1">
    <citation type="submission" date="2016-10" db="EMBL/GenBank/DDBJ databases">
        <title>The genome of Paramicrosporidium saccamoebae is the missing link in understanding Cryptomycota and Microsporidia evolution.</title>
        <authorList>
            <person name="Quandt C.A."/>
            <person name="Beaudet D."/>
            <person name="Corsaro D."/>
            <person name="Michel R."/>
            <person name="Corradi N."/>
            <person name="James T."/>
        </authorList>
    </citation>
    <scope>NUCLEOTIDE SEQUENCE [LARGE SCALE GENOMIC DNA]</scope>
    <source>
        <strain evidence="9 10">KSL3</strain>
    </source>
</reference>
<dbReference type="Proteomes" id="UP000240830">
    <property type="component" value="Unassembled WGS sequence"/>
</dbReference>
<dbReference type="Gene3D" id="3.90.1150.10">
    <property type="entry name" value="Aspartate Aminotransferase, domain 1"/>
    <property type="match status" value="1"/>
</dbReference>
<keyword evidence="10" id="KW-1185">Reference proteome</keyword>
<keyword evidence="7" id="KW-0175">Coiled coil</keyword>
<feature type="coiled-coil region" evidence="7">
    <location>
        <begin position="101"/>
        <end position="128"/>
    </location>
</feature>
<comment type="similarity">
    <text evidence="6">Belongs to the class-I pyridoxal-phosphate-dependent aminotransferase family. Alanine aminotransferase subfamily.</text>
</comment>
<dbReference type="InterPro" id="IPR004839">
    <property type="entry name" value="Aminotransferase_I/II_large"/>
</dbReference>
<evidence type="ECO:0000256" key="4">
    <source>
        <dbReference type="ARBA" id="ARBA00022679"/>
    </source>
</evidence>
<protein>
    <submittedName>
        <fullName evidence="9">PLP-dependent transferase</fullName>
    </submittedName>
</protein>
<dbReference type="OrthoDB" id="1732682at2759"/>
<dbReference type="CDD" id="cd00609">
    <property type="entry name" value="AAT_like"/>
    <property type="match status" value="1"/>
</dbReference>
<evidence type="ECO:0000256" key="7">
    <source>
        <dbReference type="SAM" id="Coils"/>
    </source>
</evidence>
<evidence type="ECO:0000256" key="2">
    <source>
        <dbReference type="ARBA" id="ARBA00011738"/>
    </source>
</evidence>
<evidence type="ECO:0000313" key="9">
    <source>
        <dbReference type="EMBL" id="PJF17667.1"/>
    </source>
</evidence>